<keyword evidence="2" id="KW-1185">Reference proteome</keyword>
<proteinExistence type="predicted"/>
<dbReference type="EMBL" id="JARBHB010000013">
    <property type="protein sequence ID" value="KAJ8869797.1"/>
    <property type="molecule type" value="Genomic_DNA"/>
</dbReference>
<gene>
    <name evidence="1" type="ORF">PR048_028805</name>
</gene>
<sequence>MRQSRGQTERAEVSEVRAVCHWLAEKPDSHSASSQWRSPGFKHVTLISRALPAPSTPAWFRSFMPHAYQALAQLGLAQCSRGSLCSSALFLSGYEERSSANANVRVLRLEVDSFSHGFRSGEVLVPLKQLQAVSFTRTSPPPPKVAARHERQVTPQELATLGHTQALREEGNGQAGFTRRKRSAKLVRGADLASDFLHKFVCKAHLLAQTGKIEHVLLFFSCKTMQAVIRLVLACWSCGLLYINHRDKSATVAEQLACSPPTKAIRVQYPDGSLRIFACEIVPDDAAGRRVLFGISRFPRPINPALLHTRLNHPHRLSRPRYACELVWNEIWLAFSCTKSCAKHNLCRVKTTSGRSRSDSWLRIGGKGGGGGRSQMACHEELRTAQSVVCHDGSWGSWPGSVPGSATIPLTRSTTFLDSCHPRVLRAAEGRWVTFATKIANVPPTNKGTLAAYLRVPTPDCLPPIAPSQTTHYITVEYCSTNSSKLLGNRRNTALSPLAPPFFFPQQISFFLIDAGAAVAERLDPAGPRPDVCKWEIVPDDVAGRRVFSGFSLPPALAFRRCSIVPLIGCHDLDVKSRPNISTQLLSTQQLPGRAGSSDETGIEKMVQCDRNYVTILLGSETELNTCHTKARCTCVEIDRGGVAATYALVHISQTLVERICGAAAALRGHCPHVCTGPKGD</sequence>
<reference evidence="1 2" key="1">
    <citation type="submission" date="2023-02" db="EMBL/GenBank/DDBJ databases">
        <title>LHISI_Scaffold_Assembly.</title>
        <authorList>
            <person name="Stuart O.P."/>
            <person name="Cleave R."/>
            <person name="Magrath M.J.L."/>
            <person name="Mikheyev A.S."/>
        </authorList>
    </citation>
    <scope>NUCLEOTIDE SEQUENCE [LARGE SCALE GENOMIC DNA]</scope>
    <source>
        <strain evidence="1">Daus_M_001</strain>
        <tissue evidence="1">Leg muscle</tissue>
    </source>
</reference>
<organism evidence="1 2">
    <name type="scientific">Dryococelus australis</name>
    <dbReference type="NCBI Taxonomy" id="614101"/>
    <lineage>
        <taxon>Eukaryota</taxon>
        <taxon>Metazoa</taxon>
        <taxon>Ecdysozoa</taxon>
        <taxon>Arthropoda</taxon>
        <taxon>Hexapoda</taxon>
        <taxon>Insecta</taxon>
        <taxon>Pterygota</taxon>
        <taxon>Neoptera</taxon>
        <taxon>Polyneoptera</taxon>
        <taxon>Phasmatodea</taxon>
        <taxon>Verophasmatodea</taxon>
        <taxon>Anareolatae</taxon>
        <taxon>Phasmatidae</taxon>
        <taxon>Eurycanthinae</taxon>
        <taxon>Dryococelus</taxon>
    </lineage>
</organism>
<evidence type="ECO:0000313" key="1">
    <source>
        <dbReference type="EMBL" id="KAJ8869797.1"/>
    </source>
</evidence>
<dbReference type="Proteomes" id="UP001159363">
    <property type="component" value="Chromosome 12"/>
</dbReference>
<accession>A0ABQ9GBK9</accession>
<protein>
    <submittedName>
        <fullName evidence="1">Uncharacterized protein</fullName>
    </submittedName>
</protein>
<comment type="caution">
    <text evidence="1">The sequence shown here is derived from an EMBL/GenBank/DDBJ whole genome shotgun (WGS) entry which is preliminary data.</text>
</comment>
<evidence type="ECO:0000313" key="2">
    <source>
        <dbReference type="Proteomes" id="UP001159363"/>
    </source>
</evidence>
<name>A0ABQ9GBK9_9NEOP</name>